<feature type="active site" evidence="1">
    <location>
        <position position="129"/>
    </location>
</feature>
<feature type="domain" description="Transglycosylase SLT" evidence="2">
    <location>
        <begin position="36"/>
        <end position="327"/>
    </location>
</feature>
<evidence type="ECO:0000313" key="4">
    <source>
        <dbReference type="EMBL" id="VFJ63266.1"/>
    </source>
</evidence>
<name>A0A450SB87_9GAMM</name>
<dbReference type="InterPro" id="IPR043426">
    <property type="entry name" value="MltB-like"/>
</dbReference>
<dbReference type="EMBL" id="CAADEW010000023">
    <property type="protein sequence ID" value="VFJ49382.1"/>
    <property type="molecule type" value="Genomic_DNA"/>
</dbReference>
<dbReference type="GO" id="GO:0009253">
    <property type="term" value="P:peptidoglycan catabolic process"/>
    <property type="evidence" value="ECO:0007669"/>
    <property type="project" value="TreeGrafter"/>
</dbReference>
<dbReference type="PANTHER" id="PTHR30163">
    <property type="entry name" value="MEMBRANE-BOUND LYTIC MUREIN TRANSGLYCOSYLASE B"/>
    <property type="match status" value="1"/>
</dbReference>
<dbReference type="Gene3D" id="1.10.8.350">
    <property type="entry name" value="Bacterial muramidase"/>
    <property type="match status" value="1"/>
</dbReference>
<dbReference type="PANTHER" id="PTHR30163:SF9">
    <property type="entry name" value="MEMBRANE-BOUND LYTIC MUREIN TRANSGLYCOSYLASE B"/>
    <property type="match status" value="1"/>
</dbReference>
<dbReference type="Pfam" id="PF13406">
    <property type="entry name" value="SLT_2"/>
    <property type="match status" value="1"/>
</dbReference>
<evidence type="ECO:0000313" key="3">
    <source>
        <dbReference type="EMBL" id="VFJ49382.1"/>
    </source>
</evidence>
<proteinExistence type="predicted"/>
<sequence length="340" mass="38534">MARPLSIVTAVFFIVISLSVPSLSVAGNTPELLENPEVRQFIRKMAKQHDYPRDQLVALLGEVRIISRLLRPSKPAEALPWHRYRSIFITGRRIRAGVRFWQTHHDILARAEEIHGVPSEIIVAILGVETHFGKQKGKYPVLNSLVTLAFHGKRRREFFLKELEQFLLLVREEEGLDAHELMGSYAGAMGLPQFISSSYRRYAVDFDGDDRRDLIGNMSDAIGSAANFLAVHGWRRDGGITMPARSTDKARSRKLAKKGYKPHIAFSALGDHGVTIDGRIPDDEQVSLIELTAETGSEYWVGRNNFYIITRYNHSKLYAMAVYQLAEAIRKRYSRSNEVS</sequence>
<evidence type="ECO:0000256" key="1">
    <source>
        <dbReference type="PIRSR" id="PIRSR611757-1"/>
    </source>
</evidence>
<dbReference type="AlphaFoldDB" id="A0A450SB87"/>
<dbReference type="InterPro" id="IPR011757">
    <property type="entry name" value="Lytic_transglycosylase_MltB"/>
</dbReference>
<organism evidence="3">
    <name type="scientific">Candidatus Kentrum sp. FW</name>
    <dbReference type="NCBI Taxonomy" id="2126338"/>
    <lineage>
        <taxon>Bacteria</taxon>
        <taxon>Pseudomonadati</taxon>
        <taxon>Pseudomonadota</taxon>
        <taxon>Gammaproteobacteria</taxon>
        <taxon>Candidatus Kentrum</taxon>
    </lineage>
</organism>
<dbReference type="EMBL" id="CAADFD010000081">
    <property type="protein sequence ID" value="VFJ63266.1"/>
    <property type="molecule type" value="Genomic_DNA"/>
</dbReference>
<dbReference type="CDD" id="cd13399">
    <property type="entry name" value="Slt35-like"/>
    <property type="match status" value="1"/>
</dbReference>
<dbReference type="Gene3D" id="1.10.530.10">
    <property type="match status" value="1"/>
</dbReference>
<dbReference type="FunFam" id="1.10.8.350:FF:000001">
    <property type="entry name" value="Lytic murein transglycosylase B"/>
    <property type="match status" value="1"/>
</dbReference>
<dbReference type="GO" id="GO:0008933">
    <property type="term" value="F:peptidoglycan lytic transglycosylase activity"/>
    <property type="evidence" value="ECO:0007669"/>
    <property type="project" value="TreeGrafter"/>
</dbReference>
<dbReference type="SUPFAM" id="SSF53955">
    <property type="entry name" value="Lysozyme-like"/>
    <property type="match status" value="1"/>
</dbReference>
<accession>A0A450SB87</accession>
<dbReference type="InterPro" id="IPR023346">
    <property type="entry name" value="Lysozyme-like_dom_sf"/>
</dbReference>
<reference evidence="3" key="1">
    <citation type="submission" date="2019-02" db="EMBL/GenBank/DDBJ databases">
        <authorList>
            <person name="Gruber-Vodicka R. H."/>
            <person name="Seah K. B. B."/>
        </authorList>
    </citation>
    <scope>NUCLEOTIDE SEQUENCE</scope>
    <source>
        <strain evidence="4">BECK_BZ106</strain>
        <strain evidence="3">BECK_BZ15</strain>
    </source>
</reference>
<dbReference type="NCBIfam" id="TIGR02282">
    <property type="entry name" value="MltB"/>
    <property type="match status" value="1"/>
</dbReference>
<protein>
    <submittedName>
        <fullName evidence="3">Membrane-bound lytic murein transglycosylase B</fullName>
    </submittedName>
</protein>
<gene>
    <name evidence="3" type="ORF">BECKFW1821A_GA0114235_10234</name>
    <name evidence="4" type="ORF">BECKFW1821B_GA0114236_10814</name>
</gene>
<dbReference type="InterPro" id="IPR031304">
    <property type="entry name" value="SLT_2"/>
</dbReference>
<evidence type="ECO:0000259" key="2">
    <source>
        <dbReference type="Pfam" id="PF13406"/>
    </source>
</evidence>